<organism evidence="3">
    <name type="scientific">Alkalihalophilus sp. As8PL</name>
    <dbReference type="NCBI Taxonomy" id="3237103"/>
    <lineage>
        <taxon>Bacteria</taxon>
        <taxon>Bacillati</taxon>
        <taxon>Bacillota</taxon>
        <taxon>Bacilli</taxon>
        <taxon>Bacillales</taxon>
        <taxon>Bacillaceae</taxon>
        <taxon>Alkalihalophilus</taxon>
    </lineage>
</organism>
<dbReference type="AlphaFoldDB" id="A0AB39BNZ1"/>
<protein>
    <submittedName>
        <fullName evidence="3">ATP-binding protein</fullName>
    </submittedName>
</protein>
<dbReference type="GO" id="GO:0003677">
    <property type="term" value="F:DNA binding"/>
    <property type="evidence" value="ECO:0007669"/>
    <property type="project" value="InterPro"/>
</dbReference>
<dbReference type="RefSeq" id="WP_368502905.1">
    <property type="nucleotide sequence ID" value="NZ_CP162551.1"/>
</dbReference>
<dbReference type="InterPro" id="IPR008571">
    <property type="entry name" value="HerA-like"/>
</dbReference>
<evidence type="ECO:0000313" key="3">
    <source>
        <dbReference type="EMBL" id="XDI35307.1"/>
    </source>
</evidence>
<proteinExistence type="predicted"/>
<dbReference type="SUPFAM" id="SSF52540">
    <property type="entry name" value="P-loop containing nucleoside triphosphate hydrolases"/>
    <property type="match status" value="1"/>
</dbReference>
<evidence type="ECO:0000259" key="2">
    <source>
        <dbReference type="PROSITE" id="PS50901"/>
    </source>
</evidence>
<dbReference type="Gene3D" id="3.40.50.300">
    <property type="entry name" value="P-loop containing nucleotide triphosphate hydrolases"/>
    <property type="match status" value="2"/>
</dbReference>
<feature type="domain" description="FtsK" evidence="2">
    <location>
        <begin position="158"/>
        <end position="481"/>
    </location>
</feature>
<sequence>MQIVGVTTQHEVYVASKTHKFRMNEMVVIEDEALKHPKGEVVETFSYNRYIPMGFDKGIVDDQVLKTLEHIGYDIGADDIHLAKVRLFEEAPQPIQTGARIRHPEFHEIESLLVQSTPTDGMILGEVKSTDFIAPSLPDSLDRLLHIQEEEVLRKQNGVPFIFDIRAMQQYPHIGVFGGSGSGKSFGLRVMLEELMKLSIPTIVFDPHFEMNFAATASGLDDVPSYKDRYTVVQIGRDVGVDFSALSTRDVERLLQAAGSLSESMVNVIQTIHKRKDSYQSFSDRVANLAEALELGKQKVEGFLHDGGMSREEIAKYHTFKKLLDQFGSLPLASVKGIQWRVNRLNQAGLFQQNIRAIEQGIHAGQLVVVQGAVWLLQVFSSYVIGSLYGKRRMYKDAKLQQQQGEFFPPFVVVTDEAHNFAPKGYDAPAKSVLKEIAQEGRKYGVFLIFATQRPTLLDETITAQLNSKFVFRTVRGTDIQTIKEETDLTHDEGKRLPYLRSGDVFVSSAIIGRTMAVRIRFAHSTSPHTLNPFDELKQMNAASDDAVMEALSPHLPIAEMSIMKELETLNKEAQKSWDVQTWKQELERLCQQGKLKKQKTPFATLYDRS</sequence>
<dbReference type="InterPro" id="IPR002543">
    <property type="entry name" value="FtsK_dom"/>
</dbReference>
<evidence type="ECO:0000256" key="1">
    <source>
        <dbReference type="PROSITE-ProRule" id="PRU00289"/>
    </source>
</evidence>
<dbReference type="Pfam" id="PF01935">
    <property type="entry name" value="DUF87"/>
    <property type="match status" value="1"/>
</dbReference>
<keyword evidence="1" id="KW-0547">Nucleotide-binding</keyword>
<dbReference type="GO" id="GO:0005524">
    <property type="term" value="F:ATP binding"/>
    <property type="evidence" value="ECO:0007669"/>
    <property type="project" value="UniProtKB-UniRule"/>
</dbReference>
<dbReference type="InterPro" id="IPR002789">
    <property type="entry name" value="HerA_central"/>
</dbReference>
<name>A0AB39BNZ1_9BACI</name>
<dbReference type="PANTHER" id="PTHR42957:SF1">
    <property type="entry name" value="HELICASE MJ1565-RELATED"/>
    <property type="match status" value="1"/>
</dbReference>
<gene>
    <name evidence="3" type="ORF">AB3N04_11225</name>
</gene>
<dbReference type="InterPro" id="IPR027417">
    <property type="entry name" value="P-loop_NTPase"/>
</dbReference>
<dbReference type="EMBL" id="CP162551">
    <property type="protein sequence ID" value="XDI35307.1"/>
    <property type="molecule type" value="Genomic_DNA"/>
</dbReference>
<dbReference type="PANTHER" id="PTHR42957">
    <property type="entry name" value="HELICASE MJ1565-RELATED"/>
    <property type="match status" value="1"/>
</dbReference>
<reference evidence="3" key="1">
    <citation type="submission" date="2024-07" db="EMBL/GenBank/DDBJ databases">
        <title>Identification and characteristics of an arsenic-resistant bacterial isolate, which belongs to a novel species.</title>
        <authorList>
            <person name="Juszczyk A."/>
            <person name="Kowalczyk A."/>
            <person name="Was K."/>
            <person name="Kosowicz W."/>
            <person name="Budzyn A."/>
            <person name="Latowski D."/>
        </authorList>
    </citation>
    <scope>NUCLEOTIDE SEQUENCE</scope>
    <source>
        <strain evidence="3">As8PL</strain>
    </source>
</reference>
<accession>A0AB39BNZ1</accession>
<dbReference type="PROSITE" id="PS50901">
    <property type="entry name" value="FTSK"/>
    <property type="match status" value="1"/>
</dbReference>
<keyword evidence="1 3" id="KW-0067">ATP-binding</keyword>
<feature type="binding site" evidence="1">
    <location>
        <begin position="178"/>
        <end position="185"/>
    </location>
    <ligand>
        <name>ATP</name>
        <dbReference type="ChEBI" id="CHEBI:30616"/>
    </ligand>
</feature>